<keyword evidence="3" id="KW-1185">Reference proteome</keyword>
<dbReference type="EMBL" id="MSYM01000007">
    <property type="protein sequence ID" value="OLP07768.1"/>
    <property type="molecule type" value="Genomic_DNA"/>
</dbReference>
<dbReference type="PANTHER" id="PTHR30441:SF9">
    <property type="entry name" value="ASMA FAMILY PROTEIN YHJG"/>
    <property type="match status" value="1"/>
</dbReference>
<reference evidence="2 3" key="1">
    <citation type="submission" date="2017-01" db="EMBL/GenBank/DDBJ databases">
        <title>Genome sequence of Rhodoferax antarcticus ANT.BR, a psychrophilic purple nonsulfur bacterium from an Antarctic microbial mat.</title>
        <authorList>
            <person name="Baker J."/>
            <person name="Riester C."/>
            <person name="Skinner B."/>
            <person name="Newell A."/>
            <person name="Swingley W."/>
            <person name="Madigan M."/>
            <person name="Jung D."/>
            <person name="Asao M."/>
            <person name="Chen M."/>
            <person name="Loughlin P."/>
            <person name="Pan H."/>
            <person name="Lin S."/>
            <person name="Li N."/>
            <person name="Shaw J."/>
            <person name="Prado M."/>
            <person name="Sherman C."/>
            <person name="Li X."/>
            <person name="Tang J."/>
            <person name="Blankenship R."/>
            <person name="Zhao T."/>
            <person name="Touchman J."/>
            <person name="Sattley M."/>
        </authorList>
    </citation>
    <scope>NUCLEOTIDE SEQUENCE [LARGE SCALE GENOMIC DNA]</scope>
    <source>
        <strain evidence="2 3">ANT.BR</strain>
    </source>
</reference>
<comment type="caution">
    <text evidence="2">The sequence shown here is derived from an EMBL/GenBank/DDBJ whole genome shotgun (WGS) entry which is preliminary data.</text>
</comment>
<evidence type="ECO:0000313" key="2">
    <source>
        <dbReference type="EMBL" id="OLP07768.1"/>
    </source>
</evidence>
<dbReference type="GO" id="GO:0005886">
    <property type="term" value="C:plasma membrane"/>
    <property type="evidence" value="ECO:0007669"/>
    <property type="project" value="TreeGrafter"/>
</dbReference>
<dbReference type="InterPro" id="IPR052894">
    <property type="entry name" value="AsmA-related"/>
</dbReference>
<name>A0A1Q8YI78_9BURK</name>
<dbReference type="Pfam" id="PF05170">
    <property type="entry name" value="AsmA"/>
    <property type="match status" value="2"/>
</dbReference>
<gene>
    <name evidence="2" type="ORF">BLL52_0864</name>
</gene>
<proteinExistence type="predicted"/>
<dbReference type="Proteomes" id="UP000185911">
    <property type="component" value="Unassembled WGS sequence"/>
</dbReference>
<dbReference type="InterPro" id="IPR007844">
    <property type="entry name" value="AsmA"/>
</dbReference>
<dbReference type="AlphaFoldDB" id="A0A1Q8YI78"/>
<dbReference type="GO" id="GO:0090313">
    <property type="term" value="P:regulation of protein targeting to membrane"/>
    <property type="evidence" value="ECO:0007669"/>
    <property type="project" value="TreeGrafter"/>
</dbReference>
<accession>A0A1Q8YI78</accession>
<feature type="domain" description="AsmA" evidence="1">
    <location>
        <begin position="306"/>
        <end position="550"/>
    </location>
</feature>
<organism evidence="2 3">
    <name type="scientific">Rhodoferax antarcticus ANT.BR</name>
    <dbReference type="NCBI Taxonomy" id="1111071"/>
    <lineage>
        <taxon>Bacteria</taxon>
        <taxon>Pseudomonadati</taxon>
        <taxon>Pseudomonadota</taxon>
        <taxon>Betaproteobacteria</taxon>
        <taxon>Burkholderiales</taxon>
        <taxon>Comamonadaceae</taxon>
        <taxon>Rhodoferax</taxon>
    </lineage>
</organism>
<dbReference type="STRING" id="81479.RA876_18240"/>
<protein>
    <submittedName>
        <fullName evidence="2">AsmA family protein</fullName>
    </submittedName>
</protein>
<feature type="domain" description="AsmA" evidence="1">
    <location>
        <begin position="23"/>
        <end position="194"/>
    </location>
</feature>
<evidence type="ECO:0000313" key="3">
    <source>
        <dbReference type="Proteomes" id="UP000185911"/>
    </source>
</evidence>
<dbReference type="PANTHER" id="PTHR30441">
    <property type="entry name" value="DUF748 DOMAIN-CONTAINING PROTEIN"/>
    <property type="match status" value="1"/>
</dbReference>
<sequence length="657" mass="69343">MTFISRSLPRSKPLRIFSITAAVLLGLVALGELAGWPFLRAPLAQQLSKLTDSSVSLQGDFRAQLLIQPGIAVDSVTMGSASAVKVPHLLQAEGFVVRWRWSDLWRSRQGAPVRLKRVEADQIDAHLVRLANGNASWARARSESDVEDSATVLPQIETLVLNAGTIVYRDEPLNIDLQVRITQSSEPDTPLPWRATASGRYQGAAVKLEAQAGPNLPLLMQTEDNSALTPLRLSGGVGSTQLDFDGATGALWAGQVMRGTLTLRGASLGTSGKPLGLALPDTPAYRMRGRIAREGKVWSLVTDDATVGSSSLTAAMQYNTATIPPTLAGRVGGRRLAIADLAPAIGADQPPRDASRVLPDKTFDLPSLAQMNANVRVDLAQLDFGTPSIAPMTDLKVHLTLVNSRLDLSGLSARVAGGLLTGSTRLQANQRPPQWEAALRLAEVDLQRWIRALNKGAASLPDDSPAYLSGTLNAKLSLTGQGNSVADILGSGNGRLTLDLVNGEISQLVTEAIGLDAAQALGMLIAGDAPLRLNCARAEAVIQDGVVKTRHAVLDNKDSTLYIQGGASLKTETLQLRVVADPKDFSPFSLRTPLNVTGTLKQLQVRPEASGLLARAAGALVLGALAPPAALLAFIDTGAKPNSEPCAPVKAQKAKTP</sequence>
<evidence type="ECO:0000259" key="1">
    <source>
        <dbReference type="Pfam" id="PF05170"/>
    </source>
</evidence>
<dbReference type="RefSeq" id="WP_083639682.1">
    <property type="nucleotide sequence ID" value="NZ_MSYM01000007.1"/>
</dbReference>